<keyword evidence="3" id="KW-0804">Transcription</keyword>
<evidence type="ECO:0000259" key="5">
    <source>
        <dbReference type="PROSITE" id="PS50977"/>
    </source>
</evidence>
<evidence type="ECO:0000256" key="1">
    <source>
        <dbReference type="ARBA" id="ARBA00023015"/>
    </source>
</evidence>
<organism evidence="6 7">
    <name type="scientific">Brucella pseudogrignonensis</name>
    <dbReference type="NCBI Taxonomy" id="419475"/>
    <lineage>
        <taxon>Bacteria</taxon>
        <taxon>Pseudomonadati</taxon>
        <taxon>Pseudomonadota</taxon>
        <taxon>Alphaproteobacteria</taxon>
        <taxon>Hyphomicrobiales</taxon>
        <taxon>Brucellaceae</taxon>
        <taxon>Brucella/Ochrobactrum group</taxon>
        <taxon>Brucella</taxon>
    </lineage>
</organism>
<name>A0A7Y3T9E5_9HYPH</name>
<dbReference type="Pfam" id="PF00440">
    <property type="entry name" value="TetR_N"/>
    <property type="match status" value="1"/>
</dbReference>
<dbReference type="Gene3D" id="1.10.357.10">
    <property type="entry name" value="Tetracycline Repressor, domain 2"/>
    <property type="match status" value="1"/>
</dbReference>
<sequence length="190" mass="20687">MSKNELRTIQTRGRLVAAARTLFARNGYAMTSTDAIIDEAGVTRGALYHHYRDKADLFEAVCRDLASGAAEAIQIATRDVVTSIEALEKGSTAWIDFMVKPENRRILVVDAPGVLGREQWEALDRELSFDLLRIGVEEAISEGAIRFSSGPTALAVLLNGAMNEIALRAEDDDVAGLKAGLLELFRALKP</sequence>
<gene>
    <name evidence="6" type="ORF">EHE22_23075</name>
</gene>
<dbReference type="GO" id="GO:0003700">
    <property type="term" value="F:DNA-binding transcription factor activity"/>
    <property type="evidence" value="ECO:0007669"/>
    <property type="project" value="TreeGrafter"/>
</dbReference>
<keyword evidence="1" id="KW-0805">Transcription regulation</keyword>
<dbReference type="AlphaFoldDB" id="A0A7Y3T9E5"/>
<evidence type="ECO:0000256" key="2">
    <source>
        <dbReference type="ARBA" id="ARBA00023125"/>
    </source>
</evidence>
<dbReference type="SUPFAM" id="SSF46689">
    <property type="entry name" value="Homeodomain-like"/>
    <property type="match status" value="1"/>
</dbReference>
<dbReference type="PANTHER" id="PTHR30055">
    <property type="entry name" value="HTH-TYPE TRANSCRIPTIONAL REGULATOR RUTR"/>
    <property type="match status" value="1"/>
</dbReference>
<evidence type="ECO:0000256" key="3">
    <source>
        <dbReference type="ARBA" id="ARBA00023163"/>
    </source>
</evidence>
<reference evidence="6 7" key="1">
    <citation type="submission" date="2018-11" db="EMBL/GenBank/DDBJ databases">
        <title>Genome sequencing and analysis.</title>
        <authorList>
            <person name="Huang Y.-T."/>
        </authorList>
    </citation>
    <scope>NUCLEOTIDE SEQUENCE [LARGE SCALE GENOMIC DNA]</scope>
    <source>
        <strain evidence="6 7">SHIN</strain>
    </source>
</reference>
<dbReference type="InterPro" id="IPR009057">
    <property type="entry name" value="Homeodomain-like_sf"/>
</dbReference>
<comment type="caution">
    <text evidence="6">The sequence shown here is derived from an EMBL/GenBank/DDBJ whole genome shotgun (WGS) entry which is preliminary data.</text>
</comment>
<dbReference type="RefSeq" id="WP_171380400.1">
    <property type="nucleotide sequence ID" value="NZ_PKQI01000004.1"/>
</dbReference>
<evidence type="ECO:0000256" key="4">
    <source>
        <dbReference type="PROSITE-ProRule" id="PRU00335"/>
    </source>
</evidence>
<dbReference type="GO" id="GO:0000976">
    <property type="term" value="F:transcription cis-regulatory region binding"/>
    <property type="evidence" value="ECO:0007669"/>
    <property type="project" value="TreeGrafter"/>
</dbReference>
<dbReference type="PANTHER" id="PTHR30055:SF234">
    <property type="entry name" value="HTH-TYPE TRANSCRIPTIONAL REGULATOR BETI"/>
    <property type="match status" value="1"/>
</dbReference>
<dbReference type="PROSITE" id="PS50977">
    <property type="entry name" value="HTH_TETR_2"/>
    <property type="match status" value="1"/>
</dbReference>
<keyword evidence="2 4" id="KW-0238">DNA-binding</keyword>
<evidence type="ECO:0000313" key="7">
    <source>
        <dbReference type="Proteomes" id="UP000526233"/>
    </source>
</evidence>
<dbReference type="Pfam" id="PF21351">
    <property type="entry name" value="TetR_C_41"/>
    <property type="match status" value="1"/>
</dbReference>
<feature type="domain" description="HTH tetR-type" evidence="5">
    <location>
        <begin position="9"/>
        <end position="69"/>
    </location>
</feature>
<dbReference type="InterPro" id="IPR049484">
    <property type="entry name" value="Rv0078-like_C"/>
</dbReference>
<protein>
    <submittedName>
        <fullName evidence="6">TetR/AcrR family transcriptional regulator</fullName>
    </submittedName>
</protein>
<dbReference type="InterPro" id="IPR001647">
    <property type="entry name" value="HTH_TetR"/>
</dbReference>
<dbReference type="EMBL" id="PKQI01000004">
    <property type="protein sequence ID" value="NNV23281.1"/>
    <property type="molecule type" value="Genomic_DNA"/>
</dbReference>
<dbReference type="PRINTS" id="PR00455">
    <property type="entry name" value="HTHTETR"/>
</dbReference>
<evidence type="ECO:0000313" key="6">
    <source>
        <dbReference type="EMBL" id="NNV23281.1"/>
    </source>
</evidence>
<proteinExistence type="predicted"/>
<dbReference type="Proteomes" id="UP000526233">
    <property type="component" value="Unassembled WGS sequence"/>
</dbReference>
<dbReference type="InterPro" id="IPR050109">
    <property type="entry name" value="HTH-type_TetR-like_transc_reg"/>
</dbReference>
<feature type="DNA-binding region" description="H-T-H motif" evidence="4">
    <location>
        <begin position="32"/>
        <end position="51"/>
    </location>
</feature>
<accession>A0A7Y3T9E5</accession>